<dbReference type="PANTHER" id="PTHR43708:SF8">
    <property type="entry name" value="OXIDOREDUCTASE"/>
    <property type="match status" value="1"/>
</dbReference>
<dbReference type="SUPFAM" id="SSF51735">
    <property type="entry name" value="NAD(P)-binding Rossmann-fold domains"/>
    <property type="match status" value="1"/>
</dbReference>
<sequence length="326" mass="34788">MKVLLIGSGSIGRRHVASLKLLVPDLEWVLLRHDGREDTFSADLGARVHPTLSAALAERPDLAVVATPSSLHIDVLPPLLAAGIALYIEKPVVTDAVQLEQLKRALAAAPGAGPTLVGCNLRFLPALTRMQALLTSGALGRLVRADFQAGQWLPDWRPATDYRQGYSASRELGGGVMLDLIHEIDAARWMLGDIDGIKALAGHVSTLEIMTEDVAVMLLRARSGALASVSVDYVSRKPIRRYHVVGELGSVTCDLIGKRLVLDLPGGDQQVLSDVSADFDVPATYPAAMAELIGAMGAGRKTNQPLEEGIASLELLLRARLDALNI</sequence>
<reference evidence="3 4" key="1">
    <citation type="submission" date="2017-05" db="EMBL/GenBank/DDBJ databases">
        <title>Complete and WGS of Bordetella genogroups.</title>
        <authorList>
            <person name="Spilker T."/>
            <person name="Lipuma J."/>
        </authorList>
    </citation>
    <scope>NUCLEOTIDE SEQUENCE [LARGE SCALE GENOMIC DNA]</scope>
    <source>
        <strain evidence="3 4">AU9795</strain>
    </source>
</reference>
<dbReference type="Gene3D" id="3.30.360.10">
    <property type="entry name" value="Dihydrodipicolinate Reductase, domain 2"/>
    <property type="match status" value="1"/>
</dbReference>
<name>A0ABX4F3F0_9BORD</name>
<gene>
    <name evidence="3" type="ORF">CAL27_02080</name>
</gene>
<accession>A0ABX4F3F0</accession>
<keyword evidence="4" id="KW-1185">Reference proteome</keyword>
<dbReference type="Pfam" id="PF01408">
    <property type="entry name" value="GFO_IDH_MocA"/>
    <property type="match status" value="1"/>
</dbReference>
<evidence type="ECO:0000313" key="4">
    <source>
        <dbReference type="Proteomes" id="UP000216354"/>
    </source>
</evidence>
<dbReference type="SUPFAM" id="SSF55347">
    <property type="entry name" value="Glyceraldehyde-3-phosphate dehydrogenase-like, C-terminal domain"/>
    <property type="match status" value="1"/>
</dbReference>
<dbReference type="InterPro" id="IPR036291">
    <property type="entry name" value="NAD(P)-bd_dom_sf"/>
</dbReference>
<proteinExistence type="predicted"/>
<dbReference type="Proteomes" id="UP000216354">
    <property type="component" value="Unassembled WGS sequence"/>
</dbReference>
<evidence type="ECO:0008006" key="5">
    <source>
        <dbReference type="Google" id="ProtNLM"/>
    </source>
</evidence>
<dbReference type="RefSeq" id="WP_094830634.1">
    <property type="nucleotide sequence ID" value="NZ_NEVR01000001.1"/>
</dbReference>
<protein>
    <recommendedName>
        <fullName evidence="5">Oxidoreductase</fullName>
    </recommendedName>
</protein>
<evidence type="ECO:0000313" key="3">
    <source>
        <dbReference type="EMBL" id="OZI68284.1"/>
    </source>
</evidence>
<comment type="caution">
    <text evidence="3">The sequence shown here is derived from an EMBL/GenBank/DDBJ whole genome shotgun (WGS) entry which is preliminary data.</text>
</comment>
<evidence type="ECO:0000259" key="2">
    <source>
        <dbReference type="Pfam" id="PF22725"/>
    </source>
</evidence>
<dbReference type="Gene3D" id="3.40.50.720">
    <property type="entry name" value="NAD(P)-binding Rossmann-like Domain"/>
    <property type="match status" value="1"/>
</dbReference>
<dbReference type="Pfam" id="PF22725">
    <property type="entry name" value="GFO_IDH_MocA_C3"/>
    <property type="match status" value="1"/>
</dbReference>
<organism evidence="3 4">
    <name type="scientific">Bordetella genomosp. 1</name>
    <dbReference type="NCBI Taxonomy" id="1395607"/>
    <lineage>
        <taxon>Bacteria</taxon>
        <taxon>Pseudomonadati</taxon>
        <taxon>Pseudomonadota</taxon>
        <taxon>Betaproteobacteria</taxon>
        <taxon>Burkholderiales</taxon>
        <taxon>Alcaligenaceae</taxon>
        <taxon>Bordetella</taxon>
    </lineage>
</organism>
<feature type="domain" description="Gfo/Idh/MocA-like oxidoreductase N-terminal" evidence="1">
    <location>
        <begin position="1"/>
        <end position="107"/>
    </location>
</feature>
<dbReference type="InterPro" id="IPR055170">
    <property type="entry name" value="GFO_IDH_MocA-like_dom"/>
</dbReference>
<feature type="domain" description="GFO/IDH/MocA-like oxidoreductase" evidence="2">
    <location>
        <begin position="129"/>
        <end position="251"/>
    </location>
</feature>
<dbReference type="PANTHER" id="PTHR43708">
    <property type="entry name" value="CONSERVED EXPRESSED OXIDOREDUCTASE (EUROFUNG)"/>
    <property type="match status" value="1"/>
</dbReference>
<dbReference type="InterPro" id="IPR000683">
    <property type="entry name" value="Gfo/Idh/MocA-like_OxRdtase_N"/>
</dbReference>
<dbReference type="InterPro" id="IPR051317">
    <property type="entry name" value="Gfo/Idh/MocA_oxidoreduct"/>
</dbReference>
<evidence type="ECO:0000259" key="1">
    <source>
        <dbReference type="Pfam" id="PF01408"/>
    </source>
</evidence>
<dbReference type="EMBL" id="NEVR01000001">
    <property type="protein sequence ID" value="OZI68284.1"/>
    <property type="molecule type" value="Genomic_DNA"/>
</dbReference>